<dbReference type="AlphaFoldDB" id="A0AAD7ZLF4"/>
<dbReference type="Gene3D" id="3.40.50.300">
    <property type="entry name" value="P-loop containing nucleotide triphosphate hydrolases"/>
    <property type="match status" value="1"/>
</dbReference>
<dbReference type="SMART" id="SM00534">
    <property type="entry name" value="MUTSac"/>
    <property type="match status" value="1"/>
</dbReference>
<dbReference type="PANTHER" id="PTHR11361">
    <property type="entry name" value="DNA MISMATCH REPAIR PROTEIN MUTS FAMILY MEMBER"/>
    <property type="match status" value="1"/>
</dbReference>
<dbReference type="SUPFAM" id="SSF48334">
    <property type="entry name" value="DNA repair protein MutS, domain III"/>
    <property type="match status" value="1"/>
</dbReference>
<evidence type="ECO:0000313" key="7">
    <source>
        <dbReference type="EMBL" id="KAJ9582302.1"/>
    </source>
</evidence>
<reference evidence="7" key="2">
    <citation type="submission" date="2023-05" db="EMBL/GenBank/DDBJ databases">
        <authorList>
            <person name="Fouks B."/>
        </authorList>
    </citation>
    <scope>NUCLEOTIDE SEQUENCE</scope>
    <source>
        <strain evidence="7">Stay&amp;Tobe</strain>
        <tissue evidence="7">Testes</tissue>
    </source>
</reference>
<dbReference type="InterPro" id="IPR000432">
    <property type="entry name" value="DNA_mismatch_repair_MutS_C"/>
</dbReference>
<dbReference type="InterPro" id="IPR007861">
    <property type="entry name" value="DNA_mismatch_repair_MutS_clamp"/>
</dbReference>
<evidence type="ECO:0000256" key="2">
    <source>
        <dbReference type="ARBA" id="ARBA00022741"/>
    </source>
</evidence>
<dbReference type="GO" id="GO:0030983">
    <property type="term" value="F:mismatched DNA binding"/>
    <property type="evidence" value="ECO:0007669"/>
    <property type="project" value="InterPro"/>
</dbReference>
<dbReference type="InterPro" id="IPR007696">
    <property type="entry name" value="DNA_mismatch_repair_MutS_core"/>
</dbReference>
<dbReference type="Pfam" id="PF00488">
    <property type="entry name" value="MutS_V"/>
    <property type="match status" value="1"/>
</dbReference>
<dbReference type="GO" id="GO:0007131">
    <property type="term" value="P:reciprocal meiotic recombination"/>
    <property type="evidence" value="ECO:0007669"/>
    <property type="project" value="TreeGrafter"/>
</dbReference>
<comment type="caution">
    <text evidence="7">The sequence shown here is derived from an EMBL/GenBank/DDBJ whole genome shotgun (WGS) entry which is preliminary data.</text>
</comment>
<dbReference type="SMART" id="SM00533">
    <property type="entry name" value="MUTSd"/>
    <property type="match status" value="1"/>
</dbReference>
<organism evidence="7 8">
    <name type="scientific">Diploptera punctata</name>
    <name type="common">Pacific beetle cockroach</name>
    <dbReference type="NCBI Taxonomy" id="6984"/>
    <lineage>
        <taxon>Eukaryota</taxon>
        <taxon>Metazoa</taxon>
        <taxon>Ecdysozoa</taxon>
        <taxon>Arthropoda</taxon>
        <taxon>Hexapoda</taxon>
        <taxon>Insecta</taxon>
        <taxon>Pterygota</taxon>
        <taxon>Neoptera</taxon>
        <taxon>Polyneoptera</taxon>
        <taxon>Dictyoptera</taxon>
        <taxon>Blattodea</taxon>
        <taxon>Blaberoidea</taxon>
        <taxon>Blaberidae</taxon>
        <taxon>Diplopterinae</taxon>
        <taxon>Diploptera</taxon>
    </lineage>
</organism>
<evidence type="ECO:0000256" key="3">
    <source>
        <dbReference type="ARBA" id="ARBA00022840"/>
    </source>
</evidence>
<keyword evidence="4" id="KW-0238">DNA-binding</keyword>
<dbReference type="PANTHER" id="PTHR11361:SF21">
    <property type="entry name" value="MUTS PROTEIN HOMOLOG 4"/>
    <property type="match status" value="1"/>
</dbReference>
<evidence type="ECO:0000256" key="1">
    <source>
        <dbReference type="ARBA" id="ARBA00006271"/>
    </source>
</evidence>
<dbReference type="EMBL" id="JASPKZ010007812">
    <property type="protein sequence ID" value="KAJ9582302.1"/>
    <property type="molecule type" value="Genomic_DNA"/>
</dbReference>
<reference evidence="7" key="1">
    <citation type="journal article" date="2023" name="IScience">
        <title>Live-bearing cockroach genome reveals convergent evolutionary mechanisms linked to viviparity in insects and beyond.</title>
        <authorList>
            <person name="Fouks B."/>
            <person name="Harrison M.C."/>
            <person name="Mikhailova A.A."/>
            <person name="Marchal E."/>
            <person name="English S."/>
            <person name="Carruthers M."/>
            <person name="Jennings E.C."/>
            <person name="Chiamaka E.L."/>
            <person name="Frigard R.A."/>
            <person name="Pippel M."/>
            <person name="Attardo G.M."/>
            <person name="Benoit J.B."/>
            <person name="Bornberg-Bauer E."/>
            <person name="Tobe S.S."/>
        </authorList>
    </citation>
    <scope>NUCLEOTIDE SEQUENCE</scope>
    <source>
        <strain evidence="7">Stay&amp;Tobe</strain>
    </source>
</reference>
<keyword evidence="3" id="KW-0067">ATP-binding</keyword>
<dbReference type="SUPFAM" id="SSF52540">
    <property type="entry name" value="P-loop containing nucleoside triphosphate hydrolases"/>
    <property type="match status" value="1"/>
</dbReference>
<comment type="similarity">
    <text evidence="1">Belongs to the DNA mismatch repair MutS family.</text>
</comment>
<dbReference type="GO" id="GO:0005634">
    <property type="term" value="C:nucleus"/>
    <property type="evidence" value="ECO:0007669"/>
    <property type="project" value="TreeGrafter"/>
</dbReference>
<feature type="non-terminal residue" evidence="7">
    <location>
        <position position="1"/>
    </location>
</feature>
<dbReference type="PROSITE" id="PS00486">
    <property type="entry name" value="DNA_MISMATCH_REPAIR_2"/>
    <property type="match status" value="1"/>
</dbReference>
<dbReference type="Pfam" id="PF05190">
    <property type="entry name" value="MutS_IV"/>
    <property type="match status" value="1"/>
</dbReference>
<gene>
    <name evidence="7" type="ORF">L9F63_003338</name>
</gene>
<evidence type="ECO:0000256" key="5">
    <source>
        <dbReference type="ARBA" id="ARBA00023254"/>
    </source>
</evidence>
<dbReference type="FunFam" id="3.40.50.300:FF:000870">
    <property type="entry name" value="MutS protein homolog 4"/>
    <property type="match status" value="1"/>
</dbReference>
<keyword evidence="2" id="KW-0547">Nucleotide-binding</keyword>
<dbReference type="InterPro" id="IPR027417">
    <property type="entry name" value="P-loop_NTPase"/>
</dbReference>
<dbReference type="Gene3D" id="1.10.1420.10">
    <property type="match status" value="2"/>
</dbReference>
<evidence type="ECO:0000313" key="8">
    <source>
        <dbReference type="Proteomes" id="UP001233999"/>
    </source>
</evidence>
<evidence type="ECO:0000256" key="4">
    <source>
        <dbReference type="ARBA" id="ARBA00023125"/>
    </source>
</evidence>
<feature type="domain" description="DNA mismatch repair proteins mutS family" evidence="6">
    <location>
        <begin position="488"/>
        <end position="504"/>
    </location>
</feature>
<sequence length="672" mass="75632">FYALAAAAALIKYVEFSLNMLFSPKSLKVEYQGSQNTMVIDIKTAHLLELTQSKRDSASHYCLMGILNHCHTHGGVRLLRANILEPPCLLKTIMARLNCVQELVENIELKKTLESMLPKFADVDQLLSLCMHIPQQDNVQVAEYQMKYTLLLKSILELLPGLSSALQNCKSEILCNTRECLSDKQFETIQRKILSVIHQDARTAKGPSASEMQRNFAVKAGVNEFLDLARQSYCEIVSGISDLVSKLAETYHLPLKVKSSGNWGYHIELSQGKKRLTEADLPSVFVQVDSSMMVHKSRNTFSFTTQDLILADMRSKEAMKEITKLSNLVICGLLSDIRNDIGCIFKLCEIISELDMLTSFANISSLSSYVQPQFGRMLSLELSRHPILDNVLQHIPVPNDVFASVDFNCHIITGPNMSGKSVYIRQIALLQILAQIGCYVPAESATFRITDYIFSRLGYDDSIECNASTFVLELKEFQYIKQMMTPTSLIIIDELCRGTSCEEGTAIALAIIEEFLQKPAFIFITTHFLYLTKLQEPYKAIAVHHIEAVEDCTESGRERLIYTHKLLQGVTQIEHYGLRLAEGLAFPETILIHAKTLAQKISSERKAFGASYNVIKPEETHYNLASLAIEMHLDGNLDSQKVKELQNMFSNLRDETNSQSKIDIVLEKKSSE</sequence>
<dbReference type="InterPro" id="IPR017261">
    <property type="entry name" value="DNA_mismatch_repair_MutS/MSH"/>
</dbReference>
<proteinExistence type="inferred from homology"/>
<dbReference type="Proteomes" id="UP001233999">
    <property type="component" value="Unassembled WGS sequence"/>
</dbReference>
<protein>
    <recommendedName>
        <fullName evidence="6">DNA mismatch repair proteins mutS family domain-containing protein</fullName>
    </recommendedName>
</protein>
<dbReference type="InterPro" id="IPR045076">
    <property type="entry name" value="MutS"/>
</dbReference>
<dbReference type="GO" id="GO:0140664">
    <property type="term" value="F:ATP-dependent DNA damage sensor activity"/>
    <property type="evidence" value="ECO:0007669"/>
    <property type="project" value="InterPro"/>
</dbReference>
<accession>A0AAD7ZLF4</accession>
<name>A0AAD7ZLF4_DIPPU</name>
<keyword evidence="8" id="KW-1185">Reference proteome</keyword>
<dbReference type="Pfam" id="PF05192">
    <property type="entry name" value="MutS_III"/>
    <property type="match status" value="1"/>
</dbReference>
<feature type="non-terminal residue" evidence="7">
    <location>
        <position position="672"/>
    </location>
</feature>
<evidence type="ECO:0000259" key="6">
    <source>
        <dbReference type="PROSITE" id="PS00486"/>
    </source>
</evidence>
<dbReference type="PIRSF" id="PIRSF037677">
    <property type="entry name" value="DNA_mis_repair_Msh6"/>
    <property type="match status" value="1"/>
</dbReference>
<keyword evidence="5" id="KW-0469">Meiosis</keyword>
<dbReference type="GO" id="GO:0006298">
    <property type="term" value="P:mismatch repair"/>
    <property type="evidence" value="ECO:0007669"/>
    <property type="project" value="InterPro"/>
</dbReference>
<dbReference type="GO" id="GO:0005524">
    <property type="term" value="F:ATP binding"/>
    <property type="evidence" value="ECO:0007669"/>
    <property type="project" value="UniProtKB-KW"/>
</dbReference>
<dbReference type="InterPro" id="IPR036187">
    <property type="entry name" value="DNA_mismatch_repair_MutS_sf"/>
</dbReference>